<evidence type="ECO:0000313" key="8">
    <source>
        <dbReference type="Proteomes" id="UP000313359"/>
    </source>
</evidence>
<dbReference type="Pfam" id="PF03126">
    <property type="entry name" value="Plus-3"/>
    <property type="match status" value="1"/>
</dbReference>
<dbReference type="GO" id="GO:1990269">
    <property type="term" value="F:RNA polymerase II C-terminal domain phosphoserine binding"/>
    <property type="evidence" value="ECO:0007669"/>
    <property type="project" value="TreeGrafter"/>
</dbReference>
<organism evidence="7 8">
    <name type="scientific">Lentinus tigrinus ALCF2SS1-6</name>
    <dbReference type="NCBI Taxonomy" id="1328759"/>
    <lineage>
        <taxon>Eukaryota</taxon>
        <taxon>Fungi</taxon>
        <taxon>Dikarya</taxon>
        <taxon>Basidiomycota</taxon>
        <taxon>Agaricomycotina</taxon>
        <taxon>Agaricomycetes</taxon>
        <taxon>Polyporales</taxon>
        <taxon>Polyporaceae</taxon>
        <taxon>Lentinus</taxon>
    </lineage>
</organism>
<dbReference type="InterPro" id="IPR036128">
    <property type="entry name" value="Plus3-like_sf"/>
</dbReference>
<feature type="region of interest" description="Disordered" evidence="5">
    <location>
        <begin position="99"/>
        <end position="214"/>
    </location>
</feature>
<feature type="compositionally biased region" description="Basic residues" evidence="5">
    <location>
        <begin position="22"/>
        <end position="37"/>
    </location>
</feature>
<sequence>MSSSEADNIDDELLALAGATEKKRKRSQQNNPSKRRKADMGDGSASEGGDQESEEGANSHPYPLEGKFLNEADRADLMSKPEIEREAILAARQEEMQRFKDKHQLESMLKLRNGRGGDETVSRAAKRQHAVRGATKEKSRKLDELKAKRKAKDEKKRTRGDSPKRDRSSSPMDMETDDGEEEDGQFTKDDEEEERDRKLFSKLAPEEEPTTTIEDLSSCRLTRIDVSKHCMKPWFEEYVKGAWVRYLIGNENGQPVYRLCEVSEISANTVKPYKVDEQLVNQELELKHGESTKRFPMDKISNGRFEPKEFERLVKACENDKVKLPSKRQLEKKAAQMQRLATQPMTESDIAAMLARKQAINAAKQSTTSLAMERSRLQQERTLAMRRQDYSEVKRIDEKLAELSASIPSRDSRHEESASDNLAKINERNRKLNQEQVRRAERMEMERKRRERQLRAGTATPTGGALDAAARLKAKMLASGNSRAGTPGTPTAGGTTPRSASPAATPSKDGEGQTKGNGARNFEASVLESVEIDLGDF</sequence>
<dbReference type="InterPro" id="IPR004343">
    <property type="entry name" value="Plus-3_dom"/>
</dbReference>
<dbReference type="SMART" id="SM00719">
    <property type="entry name" value="Plus3"/>
    <property type="match status" value="1"/>
</dbReference>
<accession>A0A5C2SJX0</accession>
<comment type="subcellular location">
    <subcellularLocation>
        <location evidence="1">Nucleus</location>
    </subcellularLocation>
</comment>
<dbReference type="STRING" id="1328759.A0A5C2SJX0"/>
<dbReference type="Gene3D" id="3.90.70.200">
    <property type="entry name" value="Plus-3 domain"/>
    <property type="match status" value="1"/>
</dbReference>
<dbReference type="Proteomes" id="UP000313359">
    <property type="component" value="Unassembled WGS sequence"/>
</dbReference>
<feature type="compositionally biased region" description="Basic and acidic residues" evidence="5">
    <location>
        <begin position="425"/>
        <end position="448"/>
    </location>
</feature>
<evidence type="ECO:0000256" key="1">
    <source>
        <dbReference type="ARBA" id="ARBA00004123"/>
    </source>
</evidence>
<keyword evidence="3" id="KW-0804">Transcription</keyword>
<feature type="region of interest" description="Disordered" evidence="5">
    <location>
        <begin position="1"/>
        <end position="79"/>
    </location>
</feature>
<evidence type="ECO:0000259" key="6">
    <source>
        <dbReference type="PROSITE" id="PS51360"/>
    </source>
</evidence>
<feature type="compositionally biased region" description="Basic and acidic residues" evidence="5">
    <location>
        <begin position="134"/>
        <end position="168"/>
    </location>
</feature>
<proteinExistence type="predicted"/>
<dbReference type="GO" id="GO:0016593">
    <property type="term" value="C:Cdc73/Paf1 complex"/>
    <property type="evidence" value="ECO:0007669"/>
    <property type="project" value="TreeGrafter"/>
</dbReference>
<dbReference type="PROSITE" id="PS51360">
    <property type="entry name" value="PLUS3"/>
    <property type="match status" value="1"/>
</dbReference>
<keyword evidence="2" id="KW-0805">Transcription regulation</keyword>
<protein>
    <submittedName>
        <fullName evidence="7">Plus-3-domain-containing protein</fullName>
    </submittedName>
</protein>
<dbReference type="AlphaFoldDB" id="A0A5C2SJX0"/>
<evidence type="ECO:0000256" key="2">
    <source>
        <dbReference type="ARBA" id="ARBA00023015"/>
    </source>
</evidence>
<feature type="region of interest" description="Disordered" evidence="5">
    <location>
        <begin position="478"/>
        <end position="537"/>
    </location>
</feature>
<reference evidence="7" key="1">
    <citation type="journal article" date="2018" name="Genome Biol. Evol.">
        <title>Genomics and development of Lentinus tigrinus, a white-rot wood-decaying mushroom with dimorphic fruiting bodies.</title>
        <authorList>
            <person name="Wu B."/>
            <person name="Xu Z."/>
            <person name="Knudson A."/>
            <person name="Carlson A."/>
            <person name="Chen N."/>
            <person name="Kovaka S."/>
            <person name="LaButti K."/>
            <person name="Lipzen A."/>
            <person name="Pennachio C."/>
            <person name="Riley R."/>
            <person name="Schakwitz W."/>
            <person name="Umezawa K."/>
            <person name="Ohm R.A."/>
            <person name="Grigoriev I.V."/>
            <person name="Nagy L.G."/>
            <person name="Gibbons J."/>
            <person name="Hibbett D."/>
        </authorList>
    </citation>
    <scope>NUCLEOTIDE SEQUENCE [LARGE SCALE GENOMIC DNA]</scope>
    <source>
        <strain evidence="7">ALCF2SS1-6</strain>
    </source>
</reference>
<evidence type="ECO:0000256" key="4">
    <source>
        <dbReference type="ARBA" id="ARBA00023242"/>
    </source>
</evidence>
<dbReference type="PANTHER" id="PTHR13115:SF8">
    <property type="entry name" value="RNA POLYMERASE-ASSOCIATED PROTEIN RTF1 HOMOLOG"/>
    <property type="match status" value="1"/>
</dbReference>
<keyword evidence="8" id="KW-1185">Reference proteome</keyword>
<feature type="compositionally biased region" description="Basic and acidic residues" evidence="5">
    <location>
        <begin position="68"/>
        <end position="79"/>
    </location>
</feature>
<name>A0A5C2SJX0_9APHY</name>
<gene>
    <name evidence="7" type="ORF">L227DRAFT_574221</name>
</gene>
<keyword evidence="4" id="KW-0539">Nucleus</keyword>
<dbReference type="SUPFAM" id="SSF159042">
    <property type="entry name" value="Plus3-like"/>
    <property type="match status" value="1"/>
</dbReference>
<evidence type="ECO:0000313" key="7">
    <source>
        <dbReference type="EMBL" id="RPD61736.1"/>
    </source>
</evidence>
<feature type="domain" description="Plus3" evidence="6">
    <location>
        <begin position="210"/>
        <end position="342"/>
    </location>
</feature>
<dbReference type="PANTHER" id="PTHR13115">
    <property type="entry name" value="RNA POLYMERASE-ASSOCIATED PROTEIN RTF1 HOMOLOG"/>
    <property type="match status" value="1"/>
</dbReference>
<feature type="compositionally biased region" description="Acidic residues" evidence="5">
    <location>
        <begin position="174"/>
        <end position="194"/>
    </location>
</feature>
<feature type="region of interest" description="Disordered" evidence="5">
    <location>
        <begin position="405"/>
        <end position="466"/>
    </location>
</feature>
<evidence type="ECO:0000256" key="5">
    <source>
        <dbReference type="SAM" id="MobiDB-lite"/>
    </source>
</evidence>
<feature type="compositionally biased region" description="Low complexity" evidence="5">
    <location>
        <begin position="484"/>
        <end position="497"/>
    </location>
</feature>
<dbReference type="EMBL" id="ML122261">
    <property type="protein sequence ID" value="RPD61736.1"/>
    <property type="molecule type" value="Genomic_DNA"/>
</dbReference>
<evidence type="ECO:0000256" key="3">
    <source>
        <dbReference type="ARBA" id="ARBA00023163"/>
    </source>
</evidence>
<dbReference type="GO" id="GO:0003677">
    <property type="term" value="F:DNA binding"/>
    <property type="evidence" value="ECO:0007669"/>
    <property type="project" value="InterPro"/>
</dbReference>
<dbReference type="OrthoDB" id="166375at2759"/>